<evidence type="ECO:0000256" key="1">
    <source>
        <dbReference type="SAM" id="MobiDB-lite"/>
    </source>
</evidence>
<dbReference type="EMBL" id="CAJPEX010002238">
    <property type="protein sequence ID" value="CAG0920691.1"/>
    <property type="molecule type" value="Genomic_DNA"/>
</dbReference>
<dbReference type="Proteomes" id="UP000678499">
    <property type="component" value="Unassembled WGS sequence"/>
</dbReference>
<proteinExistence type="predicted"/>
<keyword evidence="4" id="KW-1185">Reference proteome</keyword>
<sequence length="389" mass="44077">MASSILGGFVSFLIVSFVSYNANAGMALVQDEKPEMRDIQKHTIVPGNTHEMILHHLKNVRPTPVRELGETLNMKSASDGQNGHTTGMMHSFPKSDSTAGSSTKGSEFPQELMNGNVNFAQFIDPQTSTTPAPQPEMIQPPEKSSREILEDTSSTLNSKIKGTYEARLYPEKLFDFSDDIRRSFSENGVKRRRRHVSQAGTVSDMEGIPDKSQFSYTWRSRELPVRAFVINLKKDGNEGERGIQDLEHPVPEANENTKNLKTFQTESSLPTAEEDTQINHTNIVIKHDGIPRLSLEKVNIEFSIPSLGHHRQDLGTTLLRPIEENVQQMSRFLRKRKTATKRFKRVKKLRNLIRDKRSDDEEEDEDMPANCEEAFDPCACFRKKHAPKD</sequence>
<organism evidence="3">
    <name type="scientific">Notodromas monacha</name>
    <dbReference type="NCBI Taxonomy" id="399045"/>
    <lineage>
        <taxon>Eukaryota</taxon>
        <taxon>Metazoa</taxon>
        <taxon>Ecdysozoa</taxon>
        <taxon>Arthropoda</taxon>
        <taxon>Crustacea</taxon>
        <taxon>Oligostraca</taxon>
        <taxon>Ostracoda</taxon>
        <taxon>Podocopa</taxon>
        <taxon>Podocopida</taxon>
        <taxon>Cypridocopina</taxon>
        <taxon>Cypridoidea</taxon>
        <taxon>Cyprididae</taxon>
        <taxon>Notodromas</taxon>
    </lineage>
</organism>
<feature type="compositionally biased region" description="Polar residues" evidence="1">
    <location>
        <begin position="94"/>
        <end position="105"/>
    </location>
</feature>
<evidence type="ECO:0000313" key="4">
    <source>
        <dbReference type="Proteomes" id="UP000678499"/>
    </source>
</evidence>
<protein>
    <submittedName>
        <fullName evidence="3">Uncharacterized protein</fullName>
    </submittedName>
</protein>
<gene>
    <name evidence="3" type="ORF">NMOB1V02_LOCUS8198</name>
</gene>
<keyword evidence="2" id="KW-0732">Signal</keyword>
<evidence type="ECO:0000256" key="2">
    <source>
        <dbReference type="SAM" id="SignalP"/>
    </source>
</evidence>
<name>A0A7R9BU20_9CRUS</name>
<reference evidence="3" key="1">
    <citation type="submission" date="2020-11" db="EMBL/GenBank/DDBJ databases">
        <authorList>
            <person name="Tran Van P."/>
        </authorList>
    </citation>
    <scope>NUCLEOTIDE SEQUENCE</scope>
</reference>
<feature type="region of interest" description="Disordered" evidence="1">
    <location>
        <begin position="124"/>
        <end position="145"/>
    </location>
</feature>
<dbReference type="AlphaFoldDB" id="A0A7R9BU20"/>
<evidence type="ECO:0000313" key="3">
    <source>
        <dbReference type="EMBL" id="CAD7280539.1"/>
    </source>
</evidence>
<dbReference type="EMBL" id="OA884275">
    <property type="protein sequence ID" value="CAD7280539.1"/>
    <property type="molecule type" value="Genomic_DNA"/>
</dbReference>
<accession>A0A7R9BU20</accession>
<feature type="chain" id="PRO_5036210252" evidence="2">
    <location>
        <begin position="25"/>
        <end position="389"/>
    </location>
</feature>
<feature type="region of interest" description="Disordered" evidence="1">
    <location>
        <begin position="77"/>
        <end position="106"/>
    </location>
</feature>
<feature type="signal peptide" evidence="2">
    <location>
        <begin position="1"/>
        <end position="24"/>
    </location>
</feature>